<dbReference type="Pfam" id="PF00023">
    <property type="entry name" value="Ank"/>
    <property type="match status" value="1"/>
</dbReference>
<evidence type="ECO:0000256" key="5">
    <source>
        <dbReference type="ARBA" id="ARBA00023043"/>
    </source>
</evidence>
<dbReference type="PANTHER" id="PTHR24123">
    <property type="entry name" value="ANKYRIN REPEAT-CONTAINING"/>
    <property type="match status" value="1"/>
</dbReference>
<dbReference type="InterPro" id="IPR043145">
    <property type="entry name" value="Znf_ZZ_sf"/>
</dbReference>
<keyword evidence="10" id="KW-1185">Reference proteome</keyword>
<evidence type="ECO:0000256" key="3">
    <source>
        <dbReference type="ARBA" id="ARBA00022771"/>
    </source>
</evidence>
<dbReference type="Pfam" id="PF12796">
    <property type="entry name" value="Ank_2"/>
    <property type="match status" value="2"/>
</dbReference>
<dbReference type="EMBL" id="MU857751">
    <property type="protein sequence ID" value="KAK4244200.1"/>
    <property type="molecule type" value="Genomic_DNA"/>
</dbReference>
<comment type="caution">
    <text evidence="9">The sequence shown here is derived from an EMBL/GenBank/DDBJ whole genome shotgun (WGS) entry which is preliminary data.</text>
</comment>
<sequence>MARSVQQHIWHGTGTFRNLDQAPEELEDPEAATDAASATPDTASDKSKSSDAVSVETKTTDIFSGSETGLPSSNQHELGLDINYPRGWNGSSYNDYDVITVHGIRDDYKTAWTDESGAWWVEKELFKDMSIREIDYSYEVDGTSLIYEPNGILQHAQQLITKYAAVRQKLDDIFLETPHRFRSTYDLEDQLCRLLLLPGPKITNGIPAKVKELGRQVTRANQRFLSTKIIDRAVVFNVFVQNPRKTSKQDSIDKSTAEPIPATPFPRYAHELGHSFETAGRFVMVDLNHKSLIKGGEWVQWLAEQFNSPGCPLNVDYRIIQFQAWFLALAPPTRTLDAPYDRDFANPPPVVTWIYEQGPFTIFSKPGGGPRLLHIHANGNPLLDISRVSRLLYLDCDVSRVFSERSRHRAEKTVVYFELDHHMFFRELRNLTDAHAWSLEDLMYLYRNLRHRTVITHGLTIFISCFDQCPAEQRQWFLERVLEEQSYKDNEYRIILSTAAQDDLVVTSFPDEARINLENSKPKSDIADQIRRLSPPTAENVVRVFVAALPSCLRSRAETVFNWVKHAAEPWSPESLAEALAIYESKLGEPSFEDLDVDATIREVEEAFGGIITVKDGDVKFSHASFYTTPEVGSEERGTEAAAKVNGTIAETCKELGQLSQRNLTHEGAPWATSLDAVIVSPTRTGMAEYAVRFWHEHYKASGKFKPTELVENLFASKDTRASWEAHFWLLSNPLTRMPRSYISTLPVLAMLGLEDLVHARVENEKGRPMFNKDCWFAITEAARTGRKGMVQQLLTHVAVDEGEEELGTALHWAAGRGDADINSGWPKNMMHRAAAAGLNNLLTSMSQSGCDINAQLTLDEGVYGPPAIFVAVERERVSTIELLLSLNPGPDLASMTGHPRIVELLVQAGATAARCNHRVMESSNEHAGSQECVQGKTALYQAVVANHLGKLLMRAVHHGAEVDFTPLSQACDMGDLEMVKILLGKGAGINYTGDASDLPLLSACYAKRFEVTSDGLNALHTVVDEPDLTSDHGTSHGTALHAAILLSWNDPKPEVDHIGFTPLQLACKQSWANPGLKNKDGDDAVDILIQTGVSFDGVTEQGRTRIHGILGKGHTPLSVAVSNDNEDVTRYLVKQGAEVNRCSPSFGSILHIAFLVSSGADPDAVDPEYGESLLYTALGIADDTKLVAMVRYLVDEVKVPIDKHGGAQFGYPIIRAANLARSNSDIGTKILRFLIRRKARLDVADSQGRRAVHIASTIYKPYALQALVAAGAEIDVRDGLGRKPIHFASSSSDGTCFQFLMDTFKEIDINERDGDNWTPLMWAARSGDSYVLEQLLEQKADVWARGYGSEKKQEWSALKLLRFSHRPFWFHSLKLRPEESTRVNSDGETEEWDDAVHEVEPGADKNASCDSCLVKIYGIQWRCFTCDDGFSLCFKCFRHRSTIHDAEHEFQDIGPEYAGRTSSESWAGSHISDENDSQESSESQATSNSQESEDGDDGGHNATPYRGRDLTELEESESDMEGSDEDE</sequence>
<name>A0AAN7CLE7_9PEZI</name>
<evidence type="ECO:0000313" key="10">
    <source>
        <dbReference type="Proteomes" id="UP001303647"/>
    </source>
</evidence>
<dbReference type="PROSITE" id="PS00028">
    <property type="entry name" value="ZINC_FINGER_C2H2_1"/>
    <property type="match status" value="1"/>
</dbReference>
<gene>
    <name evidence="9" type="ORF">C7999DRAFT_44090</name>
</gene>
<evidence type="ECO:0000256" key="6">
    <source>
        <dbReference type="PROSITE-ProRule" id="PRU00023"/>
    </source>
</evidence>
<dbReference type="PROSITE" id="PS50088">
    <property type="entry name" value="ANK_REPEAT"/>
    <property type="match status" value="4"/>
</dbReference>
<keyword evidence="3" id="KW-0863">Zinc-finger</keyword>
<dbReference type="GO" id="GO:0008270">
    <property type="term" value="F:zinc ion binding"/>
    <property type="evidence" value="ECO:0007669"/>
    <property type="project" value="UniProtKB-KW"/>
</dbReference>
<keyword evidence="5 6" id="KW-0040">ANK repeat</keyword>
<feature type="compositionally biased region" description="Acidic residues" evidence="7">
    <location>
        <begin position="1513"/>
        <end position="1528"/>
    </location>
</feature>
<dbReference type="InterPro" id="IPR002110">
    <property type="entry name" value="Ankyrin_rpt"/>
</dbReference>
<reference evidence="9" key="1">
    <citation type="journal article" date="2023" name="Mol. Phylogenet. Evol.">
        <title>Genome-scale phylogeny and comparative genomics of the fungal order Sordariales.</title>
        <authorList>
            <person name="Hensen N."/>
            <person name="Bonometti L."/>
            <person name="Westerberg I."/>
            <person name="Brannstrom I.O."/>
            <person name="Guillou S."/>
            <person name="Cros-Aarteil S."/>
            <person name="Calhoun S."/>
            <person name="Haridas S."/>
            <person name="Kuo A."/>
            <person name="Mondo S."/>
            <person name="Pangilinan J."/>
            <person name="Riley R."/>
            <person name="LaButti K."/>
            <person name="Andreopoulos B."/>
            <person name="Lipzen A."/>
            <person name="Chen C."/>
            <person name="Yan M."/>
            <person name="Daum C."/>
            <person name="Ng V."/>
            <person name="Clum A."/>
            <person name="Steindorff A."/>
            <person name="Ohm R.A."/>
            <person name="Martin F."/>
            <person name="Silar P."/>
            <person name="Natvig D.O."/>
            <person name="Lalanne C."/>
            <person name="Gautier V."/>
            <person name="Ament-Velasquez S.L."/>
            <person name="Kruys A."/>
            <person name="Hutchinson M.I."/>
            <person name="Powell A.J."/>
            <person name="Barry K."/>
            <person name="Miller A.N."/>
            <person name="Grigoriev I.V."/>
            <person name="Debuchy R."/>
            <person name="Gladieux P."/>
            <person name="Hiltunen Thoren M."/>
            <person name="Johannesson H."/>
        </authorList>
    </citation>
    <scope>NUCLEOTIDE SEQUENCE</scope>
    <source>
        <strain evidence="9">CBS 359.72</strain>
    </source>
</reference>
<dbReference type="SUPFAM" id="SSF57850">
    <property type="entry name" value="RING/U-box"/>
    <property type="match status" value="1"/>
</dbReference>
<dbReference type="CDD" id="cd02249">
    <property type="entry name" value="ZZ"/>
    <property type="match status" value="1"/>
</dbReference>
<organism evidence="9 10">
    <name type="scientific">Corynascus novoguineensis</name>
    <dbReference type="NCBI Taxonomy" id="1126955"/>
    <lineage>
        <taxon>Eukaryota</taxon>
        <taxon>Fungi</taxon>
        <taxon>Dikarya</taxon>
        <taxon>Ascomycota</taxon>
        <taxon>Pezizomycotina</taxon>
        <taxon>Sordariomycetes</taxon>
        <taxon>Sordariomycetidae</taxon>
        <taxon>Sordariales</taxon>
        <taxon>Chaetomiaceae</taxon>
        <taxon>Corynascus</taxon>
    </lineage>
</organism>
<evidence type="ECO:0000313" key="9">
    <source>
        <dbReference type="EMBL" id="KAK4244200.1"/>
    </source>
</evidence>
<evidence type="ECO:0000259" key="8">
    <source>
        <dbReference type="PROSITE" id="PS00028"/>
    </source>
</evidence>
<dbReference type="Proteomes" id="UP001303647">
    <property type="component" value="Unassembled WGS sequence"/>
</dbReference>
<feature type="repeat" description="ANK" evidence="6">
    <location>
        <begin position="1113"/>
        <end position="1145"/>
    </location>
</feature>
<dbReference type="InterPro" id="IPR051165">
    <property type="entry name" value="Multifunctional_ANK_Repeat"/>
</dbReference>
<evidence type="ECO:0000256" key="1">
    <source>
        <dbReference type="ARBA" id="ARBA00022723"/>
    </source>
</evidence>
<dbReference type="SUPFAM" id="SSF48403">
    <property type="entry name" value="Ankyrin repeat"/>
    <property type="match status" value="2"/>
</dbReference>
<reference evidence="9" key="2">
    <citation type="submission" date="2023-05" db="EMBL/GenBank/DDBJ databases">
        <authorList>
            <consortium name="Lawrence Berkeley National Laboratory"/>
            <person name="Steindorff A."/>
            <person name="Hensen N."/>
            <person name="Bonometti L."/>
            <person name="Westerberg I."/>
            <person name="Brannstrom I.O."/>
            <person name="Guillou S."/>
            <person name="Cros-Aarteil S."/>
            <person name="Calhoun S."/>
            <person name="Haridas S."/>
            <person name="Kuo A."/>
            <person name="Mondo S."/>
            <person name="Pangilinan J."/>
            <person name="Riley R."/>
            <person name="Labutti K."/>
            <person name="Andreopoulos B."/>
            <person name="Lipzen A."/>
            <person name="Chen C."/>
            <person name="Yanf M."/>
            <person name="Daum C."/>
            <person name="Ng V."/>
            <person name="Clum A."/>
            <person name="Ohm R."/>
            <person name="Martin F."/>
            <person name="Silar P."/>
            <person name="Natvig D."/>
            <person name="Lalanne C."/>
            <person name="Gautier V."/>
            <person name="Ament-Velasquez S.L."/>
            <person name="Kruys A."/>
            <person name="Hutchinson M.I."/>
            <person name="Powell A.J."/>
            <person name="Barry K."/>
            <person name="Miller A.N."/>
            <person name="Grigoriev I.V."/>
            <person name="Debuchy R."/>
            <person name="Gladieux P."/>
            <person name="Thoren M.H."/>
            <person name="Johannesson H."/>
        </authorList>
    </citation>
    <scope>NUCLEOTIDE SEQUENCE</scope>
    <source>
        <strain evidence="9">CBS 359.72</strain>
    </source>
</reference>
<feature type="region of interest" description="Disordered" evidence="7">
    <location>
        <begin position="1457"/>
        <end position="1528"/>
    </location>
</feature>
<dbReference type="InterPro" id="IPR036770">
    <property type="entry name" value="Ankyrin_rpt-contain_sf"/>
</dbReference>
<evidence type="ECO:0000256" key="4">
    <source>
        <dbReference type="ARBA" id="ARBA00022833"/>
    </source>
</evidence>
<dbReference type="SMART" id="SM00248">
    <property type="entry name" value="ANK"/>
    <property type="match status" value="8"/>
</dbReference>
<feature type="region of interest" description="Disordered" evidence="7">
    <location>
        <begin position="12"/>
        <end position="76"/>
    </location>
</feature>
<dbReference type="Gene3D" id="1.25.40.20">
    <property type="entry name" value="Ankyrin repeat-containing domain"/>
    <property type="match status" value="3"/>
</dbReference>
<feature type="domain" description="C2H2-type" evidence="8">
    <location>
        <begin position="1424"/>
        <end position="1445"/>
    </location>
</feature>
<evidence type="ECO:0000256" key="7">
    <source>
        <dbReference type="SAM" id="MobiDB-lite"/>
    </source>
</evidence>
<keyword evidence="4" id="KW-0862">Zinc</keyword>
<evidence type="ECO:0000256" key="2">
    <source>
        <dbReference type="ARBA" id="ARBA00022737"/>
    </source>
</evidence>
<feature type="compositionally biased region" description="Low complexity" evidence="7">
    <location>
        <begin position="32"/>
        <end position="42"/>
    </location>
</feature>
<feature type="compositionally biased region" description="Polar residues" evidence="7">
    <location>
        <begin position="56"/>
        <end position="76"/>
    </location>
</feature>
<dbReference type="InterPro" id="IPR013087">
    <property type="entry name" value="Znf_C2H2_type"/>
</dbReference>
<proteinExistence type="predicted"/>
<dbReference type="PANTHER" id="PTHR24123:SF33">
    <property type="entry name" value="PROTEIN HOS4"/>
    <property type="match status" value="1"/>
</dbReference>
<dbReference type="PROSITE" id="PS50297">
    <property type="entry name" value="ANK_REP_REGION"/>
    <property type="match status" value="3"/>
</dbReference>
<keyword evidence="2" id="KW-0677">Repeat</keyword>
<feature type="repeat" description="ANK" evidence="6">
    <location>
        <begin position="1316"/>
        <end position="1348"/>
    </location>
</feature>
<dbReference type="Gene3D" id="3.30.60.90">
    <property type="match status" value="1"/>
</dbReference>
<feature type="repeat" description="ANK" evidence="6">
    <location>
        <begin position="963"/>
        <end position="995"/>
    </location>
</feature>
<accession>A0AAN7CLE7</accession>
<feature type="repeat" description="ANK" evidence="6">
    <location>
        <begin position="1248"/>
        <end position="1280"/>
    </location>
</feature>
<protein>
    <recommendedName>
        <fullName evidence="8">C2H2-type domain-containing protein</fullName>
    </recommendedName>
</protein>
<feature type="compositionally biased region" description="Acidic residues" evidence="7">
    <location>
        <begin position="22"/>
        <end position="31"/>
    </location>
</feature>
<keyword evidence="1" id="KW-0479">Metal-binding</keyword>